<evidence type="ECO:0000313" key="3">
    <source>
        <dbReference type="Proteomes" id="UP000289775"/>
    </source>
</evidence>
<comment type="caution">
    <text evidence="2">The sequence shown here is derived from an EMBL/GenBank/DDBJ whole genome shotgun (WGS) entry which is preliminary data.</text>
</comment>
<feature type="compositionally biased region" description="Basic and acidic residues" evidence="1">
    <location>
        <begin position="13"/>
        <end position="33"/>
    </location>
</feature>
<proteinExistence type="predicted"/>
<evidence type="ECO:0000256" key="1">
    <source>
        <dbReference type="SAM" id="MobiDB-lite"/>
    </source>
</evidence>
<dbReference type="EMBL" id="JUIW01000009">
    <property type="protein sequence ID" value="RYJ41746.1"/>
    <property type="molecule type" value="Genomic_DNA"/>
</dbReference>
<gene>
    <name evidence="2" type="ORF">NU09_2671</name>
</gene>
<protein>
    <submittedName>
        <fullName evidence="2">Rho termination factor</fullName>
    </submittedName>
</protein>
<dbReference type="AlphaFoldDB" id="A0A444W7V9"/>
<sequence>MVMPGRKSPGPQVKDKDQYEALRDKGYSKEKSARIANSKGAEHRGGKSKKYEDRTKQSLYEEAKKVGIEGRSKMTKAELAHALRTN</sequence>
<dbReference type="Pfam" id="PF23855">
    <property type="entry name" value="DUF7218"/>
    <property type="match status" value="1"/>
</dbReference>
<evidence type="ECO:0000313" key="2">
    <source>
        <dbReference type="EMBL" id="RYJ41746.1"/>
    </source>
</evidence>
<dbReference type="InterPro" id="IPR055642">
    <property type="entry name" value="DUF7218"/>
</dbReference>
<feature type="region of interest" description="Disordered" evidence="1">
    <location>
        <begin position="1"/>
        <end position="56"/>
    </location>
</feature>
<name>A0A444W7V9_9FLAO</name>
<organism evidence="2 3">
    <name type="scientific">Flavobacterium beibuense</name>
    <dbReference type="NCBI Taxonomy" id="657326"/>
    <lineage>
        <taxon>Bacteria</taxon>
        <taxon>Pseudomonadati</taxon>
        <taxon>Bacteroidota</taxon>
        <taxon>Flavobacteriia</taxon>
        <taxon>Flavobacteriales</taxon>
        <taxon>Flavobacteriaceae</taxon>
        <taxon>Flavobacterium</taxon>
    </lineage>
</organism>
<keyword evidence="3" id="KW-1185">Reference proteome</keyword>
<dbReference type="Proteomes" id="UP000289775">
    <property type="component" value="Unassembled WGS sequence"/>
</dbReference>
<reference evidence="2 3" key="1">
    <citation type="submission" date="2014-12" db="EMBL/GenBank/DDBJ databases">
        <title>Genome sequence of Flavobacterium beibuense RSKm HC5.</title>
        <authorList>
            <person name="Kim J.F."/>
            <person name="Song J.Y."/>
            <person name="Kwak M.-J."/>
            <person name="Lee S.-W."/>
        </authorList>
    </citation>
    <scope>NUCLEOTIDE SEQUENCE [LARGE SCALE GENOMIC DNA]</scope>
    <source>
        <strain evidence="2 3">RSKm HC5</strain>
    </source>
</reference>
<feature type="compositionally biased region" description="Basic and acidic residues" evidence="1">
    <location>
        <begin position="40"/>
        <end position="56"/>
    </location>
</feature>
<accession>A0A444W7V9</accession>